<proteinExistence type="predicted"/>
<evidence type="ECO:0000313" key="9">
    <source>
        <dbReference type="Proteomes" id="UP000663832"/>
    </source>
</evidence>
<dbReference type="Proteomes" id="UP000663844">
    <property type="component" value="Unassembled WGS sequence"/>
</dbReference>
<evidence type="ECO:0000313" key="2">
    <source>
        <dbReference type="EMBL" id="CAF1358066.1"/>
    </source>
</evidence>
<sequence>MANITRQDVERLLQQKLAELNHMEITLKKEFTSIVDASLEYLIKSDILPNKYSRALQLIDRLSKGTIKSAISRGLGSIIGHAITFDTIRATHAAMEEVLKWLDNTNEQDPDKIGYIIDEYIRFYSVYYGEDSTLEDSSILKQFEPDLAFRKYRK</sequence>
<dbReference type="EMBL" id="CAJNOI010000649">
    <property type="protein sequence ID" value="CAF1323621.1"/>
    <property type="molecule type" value="Genomic_DNA"/>
</dbReference>
<dbReference type="Proteomes" id="UP000663860">
    <property type="component" value="Unassembled WGS sequence"/>
</dbReference>
<dbReference type="EMBL" id="CAJNON010001361">
    <property type="protein sequence ID" value="CAF1455753.1"/>
    <property type="molecule type" value="Genomic_DNA"/>
</dbReference>
<dbReference type="Proteomes" id="UP000663868">
    <property type="component" value="Unassembled WGS sequence"/>
</dbReference>
<dbReference type="EMBL" id="CAJOAY010004991">
    <property type="protein sequence ID" value="CAF4090977.1"/>
    <property type="molecule type" value="Genomic_DNA"/>
</dbReference>
<dbReference type="Proteomes" id="UP000663877">
    <property type="component" value="Unassembled WGS sequence"/>
</dbReference>
<gene>
    <name evidence="1" type="ORF">BJG266_LOCUS33485</name>
    <name evidence="2" type="ORF">IZO911_LOCUS37153</name>
    <name evidence="3" type="ORF">JYZ213_LOCUS36810</name>
    <name evidence="7" type="ORF">KXQ929_LOCUS32542</name>
    <name evidence="8" type="ORF">OKA104_LOCUS35134</name>
    <name evidence="6" type="ORF">OXD698_LOCUS25795</name>
    <name evidence="5" type="ORF">QVE165_LOCUS50629</name>
    <name evidence="4" type="ORF">VCS650_LOCUS39743</name>
</gene>
<dbReference type="EMBL" id="CAJOAZ010002502">
    <property type="protein sequence ID" value="CAF3934906.1"/>
    <property type="molecule type" value="Genomic_DNA"/>
</dbReference>
<evidence type="ECO:0000313" key="7">
    <source>
        <dbReference type="EMBL" id="CAF4067711.1"/>
    </source>
</evidence>
<reference evidence="2" key="1">
    <citation type="submission" date="2021-02" db="EMBL/GenBank/DDBJ databases">
        <authorList>
            <person name="Nowell W R."/>
        </authorList>
    </citation>
    <scope>NUCLEOTIDE SEQUENCE</scope>
</reference>
<evidence type="ECO:0000313" key="6">
    <source>
        <dbReference type="EMBL" id="CAF3934906.1"/>
    </source>
</evidence>
<dbReference type="Proteomes" id="UP000663881">
    <property type="component" value="Unassembled WGS sequence"/>
</dbReference>
<evidence type="ECO:0000313" key="3">
    <source>
        <dbReference type="EMBL" id="CAF1383741.1"/>
    </source>
</evidence>
<dbReference type="Proteomes" id="UP000663891">
    <property type="component" value="Unassembled WGS sequence"/>
</dbReference>
<dbReference type="EMBL" id="CAJNOM010001013">
    <property type="protein sequence ID" value="CAF1585970.1"/>
    <property type="molecule type" value="Genomic_DNA"/>
</dbReference>
<evidence type="ECO:0000313" key="1">
    <source>
        <dbReference type="EMBL" id="CAF1323621.1"/>
    </source>
</evidence>
<dbReference type="EMBL" id="CAJOBB010003966">
    <property type="protein sequence ID" value="CAF4067711.1"/>
    <property type="molecule type" value="Genomic_DNA"/>
</dbReference>
<dbReference type="EMBL" id="CAJNOG010000924">
    <property type="protein sequence ID" value="CAF1383741.1"/>
    <property type="molecule type" value="Genomic_DNA"/>
</dbReference>
<evidence type="ECO:0000313" key="8">
    <source>
        <dbReference type="EMBL" id="CAF4090977.1"/>
    </source>
</evidence>
<dbReference type="AlphaFoldDB" id="A0A815I233"/>
<dbReference type="Proteomes" id="UP000663832">
    <property type="component" value="Unassembled WGS sequence"/>
</dbReference>
<accession>A0A815I233</accession>
<evidence type="ECO:0000313" key="5">
    <source>
        <dbReference type="EMBL" id="CAF1585970.1"/>
    </source>
</evidence>
<keyword evidence="9" id="KW-1185">Reference proteome</keyword>
<name>A0A815I233_9BILA</name>
<dbReference type="OrthoDB" id="10273330at2759"/>
<evidence type="ECO:0000313" key="10">
    <source>
        <dbReference type="Proteomes" id="UP000663860"/>
    </source>
</evidence>
<organism evidence="2 10">
    <name type="scientific">Adineta steineri</name>
    <dbReference type="NCBI Taxonomy" id="433720"/>
    <lineage>
        <taxon>Eukaryota</taxon>
        <taxon>Metazoa</taxon>
        <taxon>Spiralia</taxon>
        <taxon>Gnathifera</taxon>
        <taxon>Rotifera</taxon>
        <taxon>Eurotatoria</taxon>
        <taxon>Bdelloidea</taxon>
        <taxon>Adinetida</taxon>
        <taxon>Adinetidae</taxon>
        <taxon>Adineta</taxon>
    </lineage>
</organism>
<evidence type="ECO:0000313" key="4">
    <source>
        <dbReference type="EMBL" id="CAF1455753.1"/>
    </source>
</evidence>
<comment type="caution">
    <text evidence="2">The sequence shown here is derived from an EMBL/GenBank/DDBJ whole genome shotgun (WGS) entry which is preliminary data.</text>
</comment>
<protein>
    <submittedName>
        <fullName evidence="2">Uncharacterized protein</fullName>
    </submittedName>
</protein>
<dbReference type="EMBL" id="CAJNOE010000916">
    <property type="protein sequence ID" value="CAF1358066.1"/>
    <property type="molecule type" value="Genomic_DNA"/>
</dbReference>
<dbReference type="Proteomes" id="UP000663845">
    <property type="component" value="Unassembled WGS sequence"/>
</dbReference>